<gene>
    <name evidence="1" type="ORF">GCM10023320_04850</name>
</gene>
<proteinExistence type="predicted"/>
<keyword evidence="2" id="KW-1185">Reference proteome</keyword>
<evidence type="ECO:0008006" key="3">
    <source>
        <dbReference type="Google" id="ProtNLM"/>
    </source>
</evidence>
<name>A0ABP9N813_9PSEU</name>
<organism evidence="1 2">
    <name type="scientific">Pseudonocardia adelaidensis</name>
    <dbReference type="NCBI Taxonomy" id="648754"/>
    <lineage>
        <taxon>Bacteria</taxon>
        <taxon>Bacillati</taxon>
        <taxon>Actinomycetota</taxon>
        <taxon>Actinomycetes</taxon>
        <taxon>Pseudonocardiales</taxon>
        <taxon>Pseudonocardiaceae</taxon>
        <taxon>Pseudonocardia</taxon>
    </lineage>
</organism>
<accession>A0ABP9N813</accession>
<protein>
    <recommendedName>
        <fullName evidence="3">Transposase IS116/IS110/IS902 family protein</fullName>
    </recommendedName>
</protein>
<reference evidence="2" key="1">
    <citation type="journal article" date="2019" name="Int. J. Syst. Evol. Microbiol.">
        <title>The Global Catalogue of Microorganisms (GCM) 10K type strain sequencing project: providing services to taxonomists for standard genome sequencing and annotation.</title>
        <authorList>
            <consortium name="The Broad Institute Genomics Platform"/>
            <consortium name="The Broad Institute Genome Sequencing Center for Infectious Disease"/>
            <person name="Wu L."/>
            <person name="Ma J."/>
        </authorList>
    </citation>
    <scope>NUCLEOTIDE SEQUENCE [LARGE SCALE GENOMIC DNA]</scope>
    <source>
        <strain evidence="2">JCM 18302</strain>
    </source>
</reference>
<evidence type="ECO:0000313" key="1">
    <source>
        <dbReference type="EMBL" id="GAA5111672.1"/>
    </source>
</evidence>
<evidence type="ECO:0000313" key="2">
    <source>
        <dbReference type="Proteomes" id="UP001500804"/>
    </source>
</evidence>
<comment type="caution">
    <text evidence="1">The sequence shown here is derived from an EMBL/GenBank/DDBJ whole genome shotgun (WGS) entry which is preliminary data.</text>
</comment>
<dbReference type="EMBL" id="BAABJO010000002">
    <property type="protein sequence ID" value="GAA5111672.1"/>
    <property type="molecule type" value="Genomic_DNA"/>
</dbReference>
<sequence length="146" mass="16452">MVGPPVVVVRRPRVELPEHRAHPRLFGPDHRTPVVVLEDVHAPEAAAGQLVARVLGEAAVAARRTDTFLGERYRRIARRRGKKKAIVAIGRSILVIVWHLLSEPEARYHDLGADFYDNRIGPERKKRTHVRQLEALGYKVTLEPAA</sequence>
<dbReference type="Proteomes" id="UP001500804">
    <property type="component" value="Unassembled WGS sequence"/>
</dbReference>